<dbReference type="HOGENOM" id="CLU_051638_0_1_6"/>
<comment type="pathway">
    <text evidence="2">Amino-acid biosynthesis; L-cysteine biosynthesis; L-cysteine from L-serine: step 1/2.</text>
</comment>
<evidence type="ECO:0000256" key="11">
    <source>
        <dbReference type="ARBA" id="ARBA00023315"/>
    </source>
</evidence>
<evidence type="ECO:0000313" key="15">
    <source>
        <dbReference type="Proteomes" id="UP000003936"/>
    </source>
</evidence>
<keyword evidence="6" id="KW-0963">Cytoplasm</keyword>
<dbReference type="GO" id="GO:0009001">
    <property type="term" value="F:serine O-acetyltransferase activity"/>
    <property type="evidence" value="ECO:0007669"/>
    <property type="project" value="UniProtKB-EC"/>
</dbReference>
<dbReference type="Pfam" id="PF00132">
    <property type="entry name" value="Hexapep"/>
    <property type="match status" value="1"/>
</dbReference>
<dbReference type="InterPro" id="IPR042122">
    <property type="entry name" value="Ser_AcTrfase_N_sf"/>
</dbReference>
<dbReference type="FunFam" id="2.160.10.10:FF:000002">
    <property type="entry name" value="Serine acetyltransferase"/>
    <property type="match status" value="1"/>
</dbReference>
<accession>J3TF25</accession>
<dbReference type="PATRIC" id="fig|1199245.3.peg.279"/>
<dbReference type="OrthoDB" id="9801456at2"/>
<protein>
    <recommendedName>
        <fullName evidence="5">Serine acetyltransferase</fullName>
        <ecNumber evidence="4">2.3.1.30</ecNumber>
    </recommendedName>
</protein>
<evidence type="ECO:0000256" key="3">
    <source>
        <dbReference type="ARBA" id="ARBA00007274"/>
    </source>
</evidence>
<feature type="domain" description="Serine acetyltransferase N-terminal" evidence="13">
    <location>
        <begin position="9"/>
        <end position="113"/>
    </location>
</feature>
<dbReference type="InterPro" id="IPR001451">
    <property type="entry name" value="Hexapep"/>
</dbReference>
<name>J3TF25_9ENTR</name>
<dbReference type="GO" id="GO:0005737">
    <property type="term" value="C:cytoplasm"/>
    <property type="evidence" value="ECO:0007669"/>
    <property type="project" value="UniProtKB-SubCell"/>
</dbReference>
<dbReference type="InterPro" id="IPR053376">
    <property type="entry name" value="Serine_acetyltransferase"/>
</dbReference>
<dbReference type="InterPro" id="IPR018357">
    <property type="entry name" value="Hexapep_transf_CS"/>
</dbReference>
<evidence type="ECO:0000259" key="13">
    <source>
        <dbReference type="SMART" id="SM00971"/>
    </source>
</evidence>
<dbReference type="NCBIfam" id="TIGR01172">
    <property type="entry name" value="cysE"/>
    <property type="match status" value="1"/>
</dbReference>
<dbReference type="InterPro" id="IPR011004">
    <property type="entry name" value="Trimer_LpxA-like_sf"/>
</dbReference>
<dbReference type="RefSeq" id="WP_014887920.1">
    <property type="nucleotide sequence ID" value="NC_018419.1"/>
</dbReference>
<keyword evidence="8 14" id="KW-0808">Transferase</keyword>
<dbReference type="InterPro" id="IPR045304">
    <property type="entry name" value="LbH_SAT"/>
</dbReference>
<dbReference type="Pfam" id="PF06426">
    <property type="entry name" value="SATase_N"/>
    <property type="match status" value="1"/>
</dbReference>
<dbReference type="NCBIfam" id="NF008349">
    <property type="entry name" value="PRK11132.1"/>
    <property type="match status" value="1"/>
</dbReference>
<dbReference type="InterPro" id="IPR010493">
    <property type="entry name" value="Ser_AcTrfase_N"/>
</dbReference>
<keyword evidence="15" id="KW-1185">Reference proteome</keyword>
<evidence type="ECO:0000256" key="7">
    <source>
        <dbReference type="ARBA" id="ARBA00022605"/>
    </source>
</evidence>
<dbReference type="EMBL" id="CP003546">
    <property type="protein sequence ID" value="AFP84622.1"/>
    <property type="molecule type" value="Genomic_DNA"/>
</dbReference>
<evidence type="ECO:0000256" key="8">
    <source>
        <dbReference type="ARBA" id="ARBA00022679"/>
    </source>
</evidence>
<dbReference type="InterPro" id="IPR005881">
    <property type="entry name" value="Ser_O-AcTrfase"/>
</dbReference>
<dbReference type="Gene3D" id="1.10.3130.10">
    <property type="entry name" value="serine acetyltransferase, domain 1"/>
    <property type="match status" value="1"/>
</dbReference>
<keyword evidence="7" id="KW-0028">Amino-acid biosynthesis</keyword>
<evidence type="ECO:0000256" key="9">
    <source>
        <dbReference type="ARBA" id="ARBA00022737"/>
    </source>
</evidence>
<dbReference type="STRING" id="1199245.A359_02210"/>
<dbReference type="Proteomes" id="UP000003936">
    <property type="component" value="Chromosome"/>
</dbReference>
<evidence type="ECO:0000313" key="14">
    <source>
        <dbReference type="EMBL" id="AFP84622.1"/>
    </source>
</evidence>
<dbReference type="PANTHER" id="PTHR42811">
    <property type="entry name" value="SERINE ACETYLTRANSFERASE"/>
    <property type="match status" value="1"/>
</dbReference>
<comment type="catalytic activity">
    <reaction evidence="12">
        <text>L-serine + acetyl-CoA = O-acetyl-L-serine + CoA</text>
        <dbReference type="Rhea" id="RHEA:24560"/>
        <dbReference type="ChEBI" id="CHEBI:33384"/>
        <dbReference type="ChEBI" id="CHEBI:57287"/>
        <dbReference type="ChEBI" id="CHEBI:57288"/>
        <dbReference type="ChEBI" id="CHEBI:58340"/>
        <dbReference type="EC" id="2.3.1.30"/>
    </reaction>
</comment>
<comment type="subcellular location">
    <subcellularLocation>
        <location evidence="1">Cytoplasm</location>
    </subcellularLocation>
</comment>
<dbReference type="GO" id="GO:0006535">
    <property type="term" value="P:cysteine biosynthetic process from serine"/>
    <property type="evidence" value="ECO:0007669"/>
    <property type="project" value="InterPro"/>
</dbReference>
<dbReference type="FunFam" id="1.10.3130.10:FF:000001">
    <property type="entry name" value="Acetyltransferase"/>
    <property type="match status" value="1"/>
</dbReference>
<dbReference type="CDD" id="cd03354">
    <property type="entry name" value="LbH_SAT"/>
    <property type="match status" value="1"/>
</dbReference>
<dbReference type="UniPathway" id="UPA00136">
    <property type="reaction ID" value="UER00199"/>
</dbReference>
<evidence type="ECO:0000256" key="6">
    <source>
        <dbReference type="ARBA" id="ARBA00022490"/>
    </source>
</evidence>
<dbReference type="SMART" id="SM00971">
    <property type="entry name" value="SATase_N"/>
    <property type="match status" value="1"/>
</dbReference>
<dbReference type="PROSITE" id="PS00101">
    <property type="entry name" value="HEXAPEP_TRANSFERASES"/>
    <property type="match status" value="1"/>
</dbReference>
<comment type="similarity">
    <text evidence="3">Belongs to the transferase hexapeptide repeat family.</text>
</comment>
<dbReference type="AlphaFoldDB" id="J3TF25"/>
<evidence type="ECO:0000256" key="10">
    <source>
        <dbReference type="ARBA" id="ARBA00023192"/>
    </source>
</evidence>
<keyword evidence="10" id="KW-0198">Cysteine biosynthesis</keyword>
<dbReference type="KEGG" id="sect:A359_02210"/>
<evidence type="ECO:0000256" key="4">
    <source>
        <dbReference type="ARBA" id="ARBA00013266"/>
    </source>
</evidence>
<evidence type="ECO:0000256" key="1">
    <source>
        <dbReference type="ARBA" id="ARBA00004496"/>
    </source>
</evidence>
<gene>
    <name evidence="14" type="ORF">A359_02210</name>
</gene>
<dbReference type="SUPFAM" id="SSF51161">
    <property type="entry name" value="Trimeric LpxA-like enzymes"/>
    <property type="match status" value="1"/>
</dbReference>
<dbReference type="NCBIfam" id="NF041874">
    <property type="entry name" value="EPS_EpsC"/>
    <property type="match status" value="1"/>
</dbReference>
<evidence type="ECO:0000256" key="12">
    <source>
        <dbReference type="ARBA" id="ARBA00049486"/>
    </source>
</evidence>
<reference evidence="14 15" key="1">
    <citation type="journal article" date="2012" name="Mol. Biol. Evol.">
        <title>Genome reduction and co-evolution between the primary and secondary bacterial symbionts of psyllids.</title>
        <authorList>
            <person name="Sloan D.B."/>
            <person name="Moran N.A."/>
        </authorList>
    </citation>
    <scope>NUCLEOTIDE SEQUENCE [LARGE SCALE GENOMIC DNA]</scope>
    <source>
        <strain evidence="14">Ceuc_S</strain>
    </source>
</reference>
<organism evidence="14 15">
    <name type="scientific">secondary endosymbiont of Ctenarytaina eucalypti</name>
    <dbReference type="NCBI Taxonomy" id="1199245"/>
    <lineage>
        <taxon>Bacteria</taxon>
        <taxon>Pseudomonadati</taxon>
        <taxon>Pseudomonadota</taxon>
        <taxon>Gammaproteobacteria</taxon>
        <taxon>Enterobacterales</taxon>
        <taxon>Enterobacteriaceae</taxon>
        <taxon>aphid secondary symbionts</taxon>
    </lineage>
</organism>
<keyword evidence="9" id="KW-0677">Repeat</keyword>
<proteinExistence type="inferred from homology"/>
<keyword evidence="11" id="KW-0012">Acyltransferase</keyword>
<dbReference type="Gene3D" id="2.160.10.10">
    <property type="entry name" value="Hexapeptide repeat proteins"/>
    <property type="match status" value="1"/>
</dbReference>
<evidence type="ECO:0000256" key="2">
    <source>
        <dbReference type="ARBA" id="ARBA00004876"/>
    </source>
</evidence>
<sequence length="271" mass="29534">MSTEELELVWNSIKAEARLLANYEPMLASFFHATLLKHENLGNALSYILAHKLSDTIMPAIAIREVVEEAYRSDPGMIFSAARDIHAVRFHDPVVDKYSTPLLYLKGVHALQAYRISHWLWYQNRQELAIYFQNQISVSFGVDIHPAARIGCGIMLDHATGIVIGETAVVEDDVSILQSVTLGATGKISGDRHPKIREGVMIGAGATIIGNIEVGRRAKIGAGSVVLRSVPAYSTAAGVPARVVDRPRNARSSEELDQSFITPGFECGAGI</sequence>
<dbReference type="EC" id="2.3.1.30" evidence="4"/>
<evidence type="ECO:0000256" key="5">
    <source>
        <dbReference type="ARBA" id="ARBA00018522"/>
    </source>
</evidence>